<accession>A0ACD5V9G0</accession>
<proteinExistence type="predicted"/>
<dbReference type="EnsemblPlants" id="AVESA.00010b.r2.2DG0384950.1">
    <property type="protein sequence ID" value="AVESA.00010b.r2.2DG0384950.1.CDS.1"/>
    <property type="gene ID" value="AVESA.00010b.r2.2DG0384950"/>
</dbReference>
<dbReference type="Proteomes" id="UP001732700">
    <property type="component" value="Chromosome 2D"/>
</dbReference>
<name>A0ACD5V9G0_AVESA</name>
<protein>
    <submittedName>
        <fullName evidence="1">Uncharacterized protein</fullName>
    </submittedName>
</protein>
<evidence type="ECO:0000313" key="1">
    <source>
        <dbReference type="EnsemblPlants" id="AVESA.00010b.r2.2DG0384950.1.CDS.1"/>
    </source>
</evidence>
<reference evidence="1" key="2">
    <citation type="submission" date="2025-09" db="UniProtKB">
        <authorList>
            <consortium name="EnsemblPlants"/>
        </authorList>
    </citation>
    <scope>IDENTIFICATION</scope>
</reference>
<sequence length="364" mass="40391">MNRRFVNLLVNKLSGGSPTFNLHRIDPARLFSPTTSPKPADPAQIKKATASGLATARLPPATVSFDWPDSWNRIGWMDFMAFKNDIIAVDHEGHTLLYDGAVGSVCAMNPMVDPRRSSFSLTVGNGLYSMAVDPGPPPKVDNFSALTYGPSFGNCLPVDWYWRPLQLPPLDYDHYKYDPSSHNSLEGVPHPCAIGAYTVVRDSQIWISTVGAGTYSFDTISRAWSKVGEWSLPFKGHATYVPEHGLWFGFSESDGQLCVADLTLKLPVKQNSWEELPVPEGWIPKASHLVPLGSGKFCVVRFFEIINQGRPRPPYYTDMTIDNIAVLTGVEFHSTAAGDPGSLRMIKQTSKCYRFRDDYDVKLV</sequence>
<keyword evidence="2" id="KW-1185">Reference proteome</keyword>
<organism evidence="1 2">
    <name type="scientific">Avena sativa</name>
    <name type="common">Oat</name>
    <dbReference type="NCBI Taxonomy" id="4498"/>
    <lineage>
        <taxon>Eukaryota</taxon>
        <taxon>Viridiplantae</taxon>
        <taxon>Streptophyta</taxon>
        <taxon>Embryophyta</taxon>
        <taxon>Tracheophyta</taxon>
        <taxon>Spermatophyta</taxon>
        <taxon>Magnoliopsida</taxon>
        <taxon>Liliopsida</taxon>
        <taxon>Poales</taxon>
        <taxon>Poaceae</taxon>
        <taxon>BOP clade</taxon>
        <taxon>Pooideae</taxon>
        <taxon>Poodae</taxon>
        <taxon>Poeae</taxon>
        <taxon>Poeae Chloroplast Group 1 (Aveneae type)</taxon>
        <taxon>Aveninae</taxon>
        <taxon>Avena</taxon>
    </lineage>
</organism>
<evidence type="ECO:0000313" key="2">
    <source>
        <dbReference type="Proteomes" id="UP001732700"/>
    </source>
</evidence>
<reference evidence="1" key="1">
    <citation type="submission" date="2021-05" db="EMBL/GenBank/DDBJ databases">
        <authorList>
            <person name="Scholz U."/>
            <person name="Mascher M."/>
            <person name="Fiebig A."/>
        </authorList>
    </citation>
    <scope>NUCLEOTIDE SEQUENCE [LARGE SCALE GENOMIC DNA]</scope>
</reference>